<accession>A0ABR3PQT0</accession>
<keyword evidence="12" id="KW-1185">Reference proteome</keyword>
<dbReference type="InterPro" id="IPR050360">
    <property type="entry name" value="MFS_Sugar_Transporters"/>
</dbReference>
<evidence type="ECO:0000313" key="12">
    <source>
        <dbReference type="Proteomes" id="UP001565368"/>
    </source>
</evidence>
<feature type="transmembrane region" description="Helical" evidence="9">
    <location>
        <begin position="417"/>
        <end position="437"/>
    </location>
</feature>
<dbReference type="PROSITE" id="PS00216">
    <property type="entry name" value="SUGAR_TRANSPORT_1"/>
    <property type="match status" value="1"/>
</dbReference>
<feature type="transmembrane region" description="Helical" evidence="9">
    <location>
        <begin position="94"/>
        <end position="115"/>
    </location>
</feature>
<proteinExistence type="inferred from homology"/>
<dbReference type="PROSITE" id="PS00217">
    <property type="entry name" value="SUGAR_TRANSPORT_2"/>
    <property type="match status" value="1"/>
</dbReference>
<dbReference type="PRINTS" id="PR00171">
    <property type="entry name" value="SUGRTRNSPORT"/>
</dbReference>
<evidence type="ECO:0000256" key="5">
    <source>
        <dbReference type="ARBA" id="ARBA00022989"/>
    </source>
</evidence>
<dbReference type="NCBIfam" id="TIGR00879">
    <property type="entry name" value="SP"/>
    <property type="match status" value="1"/>
</dbReference>
<evidence type="ECO:0000256" key="4">
    <source>
        <dbReference type="ARBA" id="ARBA00022692"/>
    </source>
</evidence>
<evidence type="ECO:0000256" key="3">
    <source>
        <dbReference type="ARBA" id="ARBA00022448"/>
    </source>
</evidence>
<dbReference type="InterPro" id="IPR003663">
    <property type="entry name" value="Sugar/inositol_transpt"/>
</dbReference>
<reference evidence="11 12" key="1">
    <citation type="submission" date="2023-08" db="EMBL/GenBank/DDBJ databases">
        <title>Annotated Genome Sequence of Vanrija albida AlHP1.</title>
        <authorList>
            <person name="Herzog R."/>
        </authorList>
    </citation>
    <scope>NUCLEOTIDE SEQUENCE [LARGE SCALE GENOMIC DNA]</scope>
    <source>
        <strain evidence="11 12">AlHP1</strain>
    </source>
</reference>
<organism evidence="11 12">
    <name type="scientific">Vanrija albida</name>
    <dbReference type="NCBI Taxonomy" id="181172"/>
    <lineage>
        <taxon>Eukaryota</taxon>
        <taxon>Fungi</taxon>
        <taxon>Dikarya</taxon>
        <taxon>Basidiomycota</taxon>
        <taxon>Agaricomycotina</taxon>
        <taxon>Tremellomycetes</taxon>
        <taxon>Trichosporonales</taxon>
        <taxon>Trichosporonaceae</taxon>
        <taxon>Vanrija</taxon>
    </lineage>
</organism>
<dbReference type="InterPro" id="IPR005829">
    <property type="entry name" value="Sugar_transporter_CS"/>
</dbReference>
<gene>
    <name evidence="11" type="primary">SNF3_3</name>
    <name evidence="11" type="ORF">Q8F55_008427</name>
</gene>
<feature type="transmembrane region" description="Helical" evidence="9">
    <location>
        <begin position="42"/>
        <end position="59"/>
    </location>
</feature>
<feature type="transmembrane region" description="Helical" evidence="9">
    <location>
        <begin position="250"/>
        <end position="273"/>
    </location>
</feature>
<feature type="transmembrane region" description="Helical" evidence="9">
    <location>
        <begin position="285"/>
        <end position="307"/>
    </location>
</feature>
<feature type="transmembrane region" description="Helical" evidence="9">
    <location>
        <begin position="314"/>
        <end position="335"/>
    </location>
</feature>
<feature type="domain" description="Major facilitator superfamily (MFS) profile" evidence="10">
    <location>
        <begin position="1"/>
        <end position="441"/>
    </location>
</feature>
<evidence type="ECO:0000256" key="6">
    <source>
        <dbReference type="ARBA" id="ARBA00023136"/>
    </source>
</evidence>
<feature type="transmembrane region" description="Helical" evidence="9">
    <location>
        <begin position="71"/>
        <end position="88"/>
    </location>
</feature>
<dbReference type="Proteomes" id="UP001565368">
    <property type="component" value="Unassembled WGS sequence"/>
</dbReference>
<dbReference type="RefSeq" id="XP_069204761.1">
    <property type="nucleotide sequence ID" value="XM_069356824.1"/>
</dbReference>
<evidence type="ECO:0000256" key="8">
    <source>
        <dbReference type="RuleBase" id="RU003346"/>
    </source>
</evidence>
<dbReference type="PANTHER" id="PTHR48022">
    <property type="entry name" value="PLASTIDIC GLUCOSE TRANSPORTER 4"/>
    <property type="match status" value="1"/>
</dbReference>
<dbReference type="Gene3D" id="1.20.1250.20">
    <property type="entry name" value="MFS general substrate transporter like domains"/>
    <property type="match status" value="1"/>
</dbReference>
<feature type="transmembrane region" description="Helical" evidence="9">
    <location>
        <begin position="383"/>
        <end position="405"/>
    </location>
</feature>
<comment type="similarity">
    <text evidence="2 8">Belongs to the major facilitator superfamily. Sugar transporter (TC 2.A.1.1) family.</text>
</comment>
<comment type="caution">
    <text evidence="11">The sequence shown here is derived from an EMBL/GenBank/DDBJ whole genome shotgun (WGS) entry which is preliminary data.</text>
</comment>
<dbReference type="PANTHER" id="PTHR48022:SF17">
    <property type="entry name" value="HEXOSE TRANSPORTER"/>
    <property type="match status" value="1"/>
</dbReference>
<feature type="transmembrane region" description="Helical" evidence="9">
    <location>
        <begin position="127"/>
        <end position="147"/>
    </location>
</feature>
<evidence type="ECO:0000259" key="10">
    <source>
        <dbReference type="PROSITE" id="PS50850"/>
    </source>
</evidence>
<dbReference type="GeneID" id="95989470"/>
<dbReference type="Pfam" id="PF00083">
    <property type="entry name" value="Sugar_tr"/>
    <property type="match status" value="1"/>
</dbReference>
<dbReference type="InterPro" id="IPR020846">
    <property type="entry name" value="MFS_dom"/>
</dbReference>
<evidence type="ECO:0000313" key="11">
    <source>
        <dbReference type="EMBL" id="KAL1404817.1"/>
    </source>
</evidence>
<dbReference type="SUPFAM" id="SSF103473">
    <property type="entry name" value="MFS general substrate transporter"/>
    <property type="match status" value="1"/>
</dbReference>
<keyword evidence="5 9" id="KW-1133">Transmembrane helix</keyword>
<protein>
    <submittedName>
        <fullName evidence="11">Plasma membrane low glucose sensor</fullName>
    </submittedName>
</protein>
<dbReference type="InterPro" id="IPR036259">
    <property type="entry name" value="MFS_trans_sf"/>
</dbReference>
<keyword evidence="6 9" id="KW-0472">Membrane</keyword>
<feature type="transmembrane region" description="Helical" evidence="9">
    <location>
        <begin position="347"/>
        <end position="371"/>
    </location>
</feature>
<feature type="transmembrane region" description="Helical" evidence="9">
    <location>
        <begin position="159"/>
        <end position="180"/>
    </location>
</feature>
<comment type="subcellular location">
    <subcellularLocation>
        <location evidence="1">Membrane</location>
        <topology evidence="1">Multi-pass membrane protein</topology>
    </subcellularLocation>
</comment>
<name>A0ABR3PQT0_9TREE</name>
<dbReference type="InterPro" id="IPR005828">
    <property type="entry name" value="MFS_sugar_transport-like"/>
</dbReference>
<keyword evidence="3 8" id="KW-0813">Transport</keyword>
<evidence type="ECO:0000256" key="2">
    <source>
        <dbReference type="ARBA" id="ARBA00010992"/>
    </source>
</evidence>
<evidence type="ECO:0000256" key="9">
    <source>
        <dbReference type="SAM" id="Phobius"/>
    </source>
</evidence>
<dbReference type="EMBL" id="JBBXJM010000007">
    <property type="protein sequence ID" value="KAL1404817.1"/>
    <property type="molecule type" value="Genomic_DNA"/>
</dbReference>
<evidence type="ECO:0000256" key="1">
    <source>
        <dbReference type="ARBA" id="ARBA00004141"/>
    </source>
</evidence>
<sequence length="494" mass="53475">MSPFGYDTGYISGLKEMPYFTSVFGTDFADGTRKLSTSTDSLITSILSAGTFFGALLGSTIGDRFGRRGGIMIYVLIFSVGAALQTGTKNLAGFAVGRVLAGLGVGGTSCLIPVYQSECAPRHLRGSIVAAYQLCLNIGMLIAAVAVNATKDRPDASSYQIPVAMQFIWAAIIMVGLVFLPESPRWLLLKGRKDDCRTCLSKLLSEPLDGPNVTELFNEIQANLEHELEQGGASWADCFRNGDNKTFKRVVTGCVLLMLQQLSGINFIMYFGTTFFTNSGIKNPFIITIATNCVNAGMTVPGMWAVERIGRRPLLIYGAAGMAVCQLIVAAVGVATPLTNVVSQKVLVAFVCIFIGHFASTWGLLGWVLAAELPPYAIRTKSMSLSVATQWLFNFALGFATPYLVNDGPGNAGLKHNVFWIWGSCCVIGSVFAYYMIPETKGLSLEQIDILYRNSNARQSAAYRRYILETDTRDGSSETAVDAQKMEVKHTEQA</sequence>
<comment type="catalytic activity">
    <reaction evidence="7">
        <text>myo-inositol(out) + H(+)(out) = myo-inositol(in) + H(+)(in)</text>
        <dbReference type="Rhea" id="RHEA:60364"/>
        <dbReference type="ChEBI" id="CHEBI:15378"/>
        <dbReference type="ChEBI" id="CHEBI:17268"/>
    </reaction>
</comment>
<keyword evidence="4 9" id="KW-0812">Transmembrane</keyword>
<evidence type="ECO:0000256" key="7">
    <source>
        <dbReference type="ARBA" id="ARBA00049119"/>
    </source>
</evidence>
<dbReference type="PROSITE" id="PS50850">
    <property type="entry name" value="MFS"/>
    <property type="match status" value="1"/>
</dbReference>